<keyword evidence="3" id="KW-0813">Transport</keyword>
<dbReference type="PANTHER" id="PTHR10846">
    <property type="entry name" value="SODIUM/POTASSIUM/CALCIUM EXCHANGER"/>
    <property type="match status" value="1"/>
</dbReference>
<feature type="transmembrane region" description="Helical" evidence="7">
    <location>
        <begin position="94"/>
        <end position="118"/>
    </location>
</feature>
<keyword evidence="3" id="KW-0050">Antiport</keyword>
<evidence type="ECO:0008006" key="10">
    <source>
        <dbReference type="Google" id="ProtNLM"/>
    </source>
</evidence>
<evidence type="ECO:0000256" key="3">
    <source>
        <dbReference type="ARBA" id="ARBA00022449"/>
    </source>
</evidence>
<keyword evidence="9" id="KW-1185">Reference proteome</keyword>
<comment type="similarity">
    <text evidence="2">Belongs to the Ca(2+):cation antiporter (CaCA) (TC 2.A.19) family. SLC24A subfamily.</text>
</comment>
<dbReference type="InterPro" id="IPR004481">
    <property type="entry name" value="K/Na/Ca-exchanger"/>
</dbReference>
<dbReference type="Proteomes" id="UP001628156">
    <property type="component" value="Unassembled WGS sequence"/>
</dbReference>
<feature type="transmembrane region" description="Helical" evidence="7">
    <location>
        <begin position="405"/>
        <end position="422"/>
    </location>
</feature>
<keyword evidence="5 7" id="KW-1133">Transmembrane helix</keyword>
<comment type="caution">
    <text evidence="8">The sequence shown here is derived from an EMBL/GenBank/DDBJ whole genome shotgun (WGS) entry which is preliminary data.</text>
</comment>
<feature type="transmembrane region" description="Helical" evidence="7">
    <location>
        <begin position="370"/>
        <end position="393"/>
    </location>
</feature>
<reference evidence="8 9" key="1">
    <citation type="journal article" date="2019" name="PLoS Negl. Trop. Dis.">
        <title>Whole genome sequencing of Entamoeba nuttalli reveals mammalian host-related molecular signatures and a novel octapeptide-repeat surface protein.</title>
        <authorList>
            <person name="Tanaka M."/>
            <person name="Makiuchi T."/>
            <person name="Komiyama T."/>
            <person name="Shiina T."/>
            <person name="Osaki K."/>
            <person name="Tachibana H."/>
        </authorList>
    </citation>
    <scope>NUCLEOTIDE SEQUENCE [LARGE SCALE GENOMIC DNA]</scope>
    <source>
        <strain evidence="8 9">P19-061405</strain>
    </source>
</reference>
<evidence type="ECO:0000256" key="4">
    <source>
        <dbReference type="ARBA" id="ARBA00022692"/>
    </source>
</evidence>
<dbReference type="EMBL" id="BAAFRS010000087">
    <property type="protein sequence ID" value="GAB1221958.1"/>
    <property type="molecule type" value="Genomic_DNA"/>
</dbReference>
<evidence type="ECO:0000313" key="9">
    <source>
        <dbReference type="Proteomes" id="UP001628156"/>
    </source>
</evidence>
<proteinExistence type="inferred from homology"/>
<keyword evidence="6 7" id="KW-0472">Membrane</keyword>
<evidence type="ECO:0000256" key="7">
    <source>
        <dbReference type="SAM" id="Phobius"/>
    </source>
</evidence>
<evidence type="ECO:0000256" key="1">
    <source>
        <dbReference type="ARBA" id="ARBA00004141"/>
    </source>
</evidence>
<feature type="transmembrane region" description="Helical" evidence="7">
    <location>
        <begin position="507"/>
        <end position="530"/>
    </location>
</feature>
<evidence type="ECO:0000256" key="6">
    <source>
        <dbReference type="ARBA" id="ARBA00023136"/>
    </source>
</evidence>
<name>A0ABQ0DGT6_9EUKA</name>
<feature type="transmembrane region" description="Helical" evidence="7">
    <location>
        <begin position="344"/>
        <end position="364"/>
    </location>
</feature>
<feature type="transmembrane region" description="Helical" evidence="7">
    <location>
        <begin position="442"/>
        <end position="463"/>
    </location>
</feature>
<feature type="transmembrane region" description="Helical" evidence="7">
    <location>
        <begin position="160"/>
        <end position="178"/>
    </location>
</feature>
<feature type="transmembrane region" description="Helical" evidence="7">
    <location>
        <begin position="64"/>
        <end position="88"/>
    </location>
</feature>
<accession>A0ABQ0DGT6</accession>
<evidence type="ECO:0000313" key="8">
    <source>
        <dbReference type="EMBL" id="GAB1221958.1"/>
    </source>
</evidence>
<dbReference type="PANTHER" id="PTHR10846:SF73">
    <property type="entry name" value="SODIUM_CALCIUM EXCHANGER MEMBRANE REGION DOMAIN-CONTAINING PROTEIN"/>
    <property type="match status" value="1"/>
</dbReference>
<organism evidence="8 9">
    <name type="scientific">Entamoeba nuttalli</name>
    <dbReference type="NCBI Taxonomy" id="412467"/>
    <lineage>
        <taxon>Eukaryota</taxon>
        <taxon>Amoebozoa</taxon>
        <taxon>Evosea</taxon>
        <taxon>Archamoebae</taxon>
        <taxon>Mastigamoebida</taxon>
        <taxon>Entamoebidae</taxon>
        <taxon>Entamoeba</taxon>
    </lineage>
</organism>
<sequence>MGYDIIDIKGLIASHPTGFEKYGGFLFYLVVIFQLGYFIYKIIDKKYCIIFNRFSTITTYIIRTKFFVELIMVIGQCSPEIIMTILGIVFNTSYSVAVCCVIGSSFCATIIGSSLASLNSYNPIQITPFSYQRTSIILLFNVLIYELFTESINKNGNSRIGTLLLVVSLGIFIIYYLLNQIISRVTNKNVQNIKEFEYKEENDAMDIINDEEMIKGGLVLVKNINYSETYYTTSQWKELWVDLYYDEIVIRSDKTAGSKEIIKIPITSIEECDINLLDKTIFVIKTFNKKEIGMRSLQRYEWVKNIQKLINRNEKKQIDKDKQKIQLKEILKYDKFEKNEERTIFKNIIFFLPNLIVDWTIPIFQFPLSGIITFVIGGIYIIISEFIILILIIRISAVTGISEDSIGIGINGIIGMGMRFIINSWNGGFKGMGSVVIENGYSQAIFMMSCIVTIPWIVFYFIIEKQYEYTISFNQTSIDIILFGMIILISLYLLISILSSKVIIKRTYSFIVIFVYFALVISSIIISSYYHS</sequence>
<feature type="transmembrane region" description="Helical" evidence="7">
    <location>
        <begin position="475"/>
        <end position="495"/>
    </location>
</feature>
<comment type="subcellular location">
    <subcellularLocation>
        <location evidence="1">Membrane</location>
        <topology evidence="1">Multi-pass membrane protein</topology>
    </subcellularLocation>
</comment>
<keyword evidence="4 7" id="KW-0812">Transmembrane</keyword>
<evidence type="ECO:0000256" key="5">
    <source>
        <dbReference type="ARBA" id="ARBA00022989"/>
    </source>
</evidence>
<gene>
    <name evidence="8" type="ORF">ENUP19_0087G0003</name>
</gene>
<evidence type="ECO:0000256" key="2">
    <source>
        <dbReference type="ARBA" id="ARBA00005364"/>
    </source>
</evidence>
<protein>
    <recommendedName>
        <fullName evidence="10">Sodium/calcium exchanger protein</fullName>
    </recommendedName>
</protein>
<feature type="transmembrane region" description="Helical" evidence="7">
    <location>
        <begin position="25"/>
        <end position="43"/>
    </location>
</feature>
<feature type="transmembrane region" description="Helical" evidence="7">
    <location>
        <begin position="130"/>
        <end position="148"/>
    </location>
</feature>